<evidence type="ECO:0000259" key="1">
    <source>
        <dbReference type="Pfam" id="PF13456"/>
    </source>
</evidence>
<gene>
    <name evidence="2" type="ORF">V6N11_059308</name>
</gene>
<dbReference type="Proteomes" id="UP001396334">
    <property type="component" value="Unassembled WGS sequence"/>
</dbReference>
<comment type="caution">
    <text evidence="2">The sequence shown here is derived from an EMBL/GenBank/DDBJ whole genome shotgun (WGS) entry which is preliminary data.</text>
</comment>
<reference evidence="2 3" key="1">
    <citation type="journal article" date="2024" name="G3 (Bethesda)">
        <title>Genome assembly of Hibiscus sabdariffa L. provides insights into metabolisms of medicinal natural products.</title>
        <authorList>
            <person name="Kim T."/>
        </authorList>
    </citation>
    <scope>NUCLEOTIDE SEQUENCE [LARGE SCALE GENOMIC DNA]</scope>
    <source>
        <strain evidence="2">TK-2024</strain>
        <tissue evidence="2">Old leaves</tissue>
    </source>
</reference>
<feature type="domain" description="RNase H type-1" evidence="1">
    <location>
        <begin position="155"/>
        <end position="203"/>
    </location>
</feature>
<keyword evidence="3" id="KW-1185">Reference proteome</keyword>
<dbReference type="PANTHER" id="PTHR47723:SF13">
    <property type="entry name" value="PUTATIVE-RELATED"/>
    <property type="match status" value="1"/>
</dbReference>
<protein>
    <recommendedName>
        <fullName evidence="1">RNase H type-1 domain-containing protein</fullName>
    </recommendedName>
</protein>
<accession>A0ABR2U7F0</accession>
<evidence type="ECO:0000313" key="2">
    <source>
        <dbReference type="EMBL" id="KAK9045428.1"/>
    </source>
</evidence>
<proteinExistence type="predicted"/>
<organism evidence="2 3">
    <name type="scientific">Hibiscus sabdariffa</name>
    <name type="common">roselle</name>
    <dbReference type="NCBI Taxonomy" id="183260"/>
    <lineage>
        <taxon>Eukaryota</taxon>
        <taxon>Viridiplantae</taxon>
        <taxon>Streptophyta</taxon>
        <taxon>Embryophyta</taxon>
        <taxon>Tracheophyta</taxon>
        <taxon>Spermatophyta</taxon>
        <taxon>Magnoliopsida</taxon>
        <taxon>eudicotyledons</taxon>
        <taxon>Gunneridae</taxon>
        <taxon>Pentapetalae</taxon>
        <taxon>rosids</taxon>
        <taxon>malvids</taxon>
        <taxon>Malvales</taxon>
        <taxon>Malvaceae</taxon>
        <taxon>Malvoideae</taxon>
        <taxon>Hibiscus</taxon>
    </lineage>
</organism>
<dbReference type="EMBL" id="JBBPBN010000002">
    <property type="protein sequence ID" value="KAK9045428.1"/>
    <property type="molecule type" value="Genomic_DNA"/>
</dbReference>
<sequence>MPSRILDFSGFLHDNGQWDIGRISTILMDEALPHIKGVIPLQIDATCDTFAWSMSSSGDFTLTSANRASVEESWNHVDPIWKRQNTFLFTDSCLTLPKVYHINLTWVMHFRGREQPFQLVNYTLPDELSWQPPQQGWFCLNTDVAVASATSMGSIGGVIHGSSDELWGIRIGLEIVWSMGVKQLRVLMDCKHAFNLVISDSTSRETPIVCMCYPLIAQPHMVH</sequence>
<dbReference type="InterPro" id="IPR002156">
    <property type="entry name" value="RNaseH_domain"/>
</dbReference>
<dbReference type="PANTHER" id="PTHR47723">
    <property type="entry name" value="OS05G0353850 PROTEIN"/>
    <property type="match status" value="1"/>
</dbReference>
<name>A0ABR2U7F0_9ROSI</name>
<evidence type="ECO:0000313" key="3">
    <source>
        <dbReference type="Proteomes" id="UP001396334"/>
    </source>
</evidence>
<dbReference type="InterPro" id="IPR053151">
    <property type="entry name" value="RNase_H-like"/>
</dbReference>
<dbReference type="Pfam" id="PF13456">
    <property type="entry name" value="RVT_3"/>
    <property type="match status" value="1"/>
</dbReference>